<dbReference type="EMBL" id="FODT01000007">
    <property type="protein sequence ID" value="SEP02300.1"/>
    <property type="molecule type" value="Genomic_DNA"/>
</dbReference>
<accession>A0A1H8UGE6</accession>
<dbReference type="RefSeq" id="WP_139202646.1">
    <property type="nucleotide sequence ID" value="NZ_FODT01000007.1"/>
</dbReference>
<evidence type="ECO:0000256" key="1">
    <source>
        <dbReference type="SAM" id="Coils"/>
    </source>
</evidence>
<reference evidence="3" key="1">
    <citation type="submission" date="2016-10" db="EMBL/GenBank/DDBJ databases">
        <authorList>
            <person name="Varghese N."/>
            <person name="Submissions S."/>
        </authorList>
    </citation>
    <scope>NUCLEOTIDE SEQUENCE [LARGE SCALE GENOMIC DNA]</scope>
    <source>
        <strain evidence="3">DSM 123</strain>
    </source>
</reference>
<evidence type="ECO:0000313" key="2">
    <source>
        <dbReference type="EMBL" id="SEP02300.1"/>
    </source>
</evidence>
<sequence>MTRMVVDTNYLQGDELRGYLTDPNNKVVITPFVELEMLKGDAPLNVVRSTEILAEHAKQVVLTKDSRDVACLKGRRKGMKKRLTGGRRTSSFRKWCRHTRERAKSGDVLALNHIARRAAGARAQLADMRQNADTFQKNIDEARKRYTKEELEAFRADSFTPGLIEKIRTHVMEMTQQFFEDHPDQPGWPPRDDVFHTFTFRFALCARLHAITVIANGVAKDVDKLPNDFIDVSVAAYASCYDGLLSKDKLTLDIYRRARLLLDEEFLKVERAD</sequence>
<proteinExistence type="predicted"/>
<name>A0A1H8UGE6_9BRAD</name>
<keyword evidence="3" id="KW-1185">Reference proteome</keyword>
<organism evidence="2 3">
    <name type="scientific">Rhodopseudomonas pseudopalustris</name>
    <dbReference type="NCBI Taxonomy" id="1513892"/>
    <lineage>
        <taxon>Bacteria</taxon>
        <taxon>Pseudomonadati</taxon>
        <taxon>Pseudomonadota</taxon>
        <taxon>Alphaproteobacteria</taxon>
        <taxon>Hyphomicrobiales</taxon>
        <taxon>Nitrobacteraceae</taxon>
        <taxon>Rhodopseudomonas</taxon>
    </lineage>
</organism>
<dbReference type="Proteomes" id="UP000199615">
    <property type="component" value="Unassembled WGS sequence"/>
</dbReference>
<dbReference type="AlphaFoldDB" id="A0A1H8UGE6"/>
<gene>
    <name evidence="2" type="ORF">SAMN05444123_10741</name>
</gene>
<keyword evidence="1" id="KW-0175">Coiled coil</keyword>
<protein>
    <submittedName>
        <fullName evidence="2">Uncharacterized protein</fullName>
    </submittedName>
</protein>
<feature type="coiled-coil region" evidence="1">
    <location>
        <begin position="111"/>
        <end position="152"/>
    </location>
</feature>
<dbReference type="OrthoDB" id="8264669at2"/>
<evidence type="ECO:0000313" key="3">
    <source>
        <dbReference type="Proteomes" id="UP000199615"/>
    </source>
</evidence>